<dbReference type="EMBL" id="ML121568">
    <property type="protein sequence ID" value="RPB20667.1"/>
    <property type="molecule type" value="Genomic_DNA"/>
</dbReference>
<evidence type="ECO:0000313" key="3">
    <source>
        <dbReference type="EMBL" id="RPB20667.1"/>
    </source>
</evidence>
<protein>
    <recommendedName>
        <fullName evidence="2">BTB domain-containing protein</fullName>
    </recommendedName>
</protein>
<name>A0A3N4LCQ9_9PEZI</name>
<evidence type="ECO:0000259" key="2">
    <source>
        <dbReference type="PROSITE" id="PS50097"/>
    </source>
</evidence>
<reference evidence="3 4" key="1">
    <citation type="journal article" date="2018" name="Nat. Ecol. Evol.">
        <title>Pezizomycetes genomes reveal the molecular basis of ectomycorrhizal truffle lifestyle.</title>
        <authorList>
            <person name="Murat C."/>
            <person name="Payen T."/>
            <person name="Noel B."/>
            <person name="Kuo A."/>
            <person name="Morin E."/>
            <person name="Chen J."/>
            <person name="Kohler A."/>
            <person name="Krizsan K."/>
            <person name="Balestrini R."/>
            <person name="Da Silva C."/>
            <person name="Montanini B."/>
            <person name="Hainaut M."/>
            <person name="Levati E."/>
            <person name="Barry K.W."/>
            <person name="Belfiori B."/>
            <person name="Cichocki N."/>
            <person name="Clum A."/>
            <person name="Dockter R.B."/>
            <person name="Fauchery L."/>
            <person name="Guy J."/>
            <person name="Iotti M."/>
            <person name="Le Tacon F."/>
            <person name="Lindquist E.A."/>
            <person name="Lipzen A."/>
            <person name="Malagnac F."/>
            <person name="Mello A."/>
            <person name="Molinier V."/>
            <person name="Miyauchi S."/>
            <person name="Poulain J."/>
            <person name="Riccioni C."/>
            <person name="Rubini A."/>
            <person name="Sitrit Y."/>
            <person name="Splivallo R."/>
            <person name="Traeger S."/>
            <person name="Wang M."/>
            <person name="Zifcakova L."/>
            <person name="Wipf D."/>
            <person name="Zambonelli A."/>
            <person name="Paolocci F."/>
            <person name="Nowrousian M."/>
            <person name="Ottonello S."/>
            <person name="Baldrian P."/>
            <person name="Spatafora J.W."/>
            <person name="Henrissat B."/>
            <person name="Nagy L.G."/>
            <person name="Aury J.M."/>
            <person name="Wincker P."/>
            <person name="Grigoriev I.V."/>
            <person name="Bonfante P."/>
            <person name="Martin F.M."/>
        </authorList>
    </citation>
    <scope>NUCLEOTIDE SEQUENCE [LARGE SCALE GENOMIC DNA]</scope>
    <source>
        <strain evidence="3 4">ATCC MYA-4762</strain>
    </source>
</reference>
<feature type="region of interest" description="Disordered" evidence="1">
    <location>
        <begin position="1"/>
        <end position="81"/>
    </location>
</feature>
<proteinExistence type="predicted"/>
<dbReference type="PANTHER" id="PTHR47843">
    <property type="entry name" value="BTB DOMAIN-CONTAINING PROTEIN-RELATED"/>
    <property type="match status" value="1"/>
</dbReference>
<dbReference type="InterPro" id="IPR011333">
    <property type="entry name" value="SKP1/BTB/POZ_sf"/>
</dbReference>
<evidence type="ECO:0000256" key="1">
    <source>
        <dbReference type="SAM" id="MobiDB-lite"/>
    </source>
</evidence>
<dbReference type="InParanoid" id="A0A3N4LCQ9"/>
<feature type="compositionally biased region" description="Polar residues" evidence="1">
    <location>
        <begin position="1"/>
        <end position="11"/>
    </location>
</feature>
<accession>A0A3N4LCQ9</accession>
<dbReference type="STRING" id="1051890.A0A3N4LCQ9"/>
<dbReference type="PANTHER" id="PTHR47843:SF5">
    <property type="entry name" value="BTB_POZ DOMAIN PROTEIN"/>
    <property type="match status" value="1"/>
</dbReference>
<feature type="domain" description="BTB" evidence="2">
    <location>
        <begin position="81"/>
        <end position="148"/>
    </location>
</feature>
<gene>
    <name evidence="3" type="ORF">L211DRAFT_497891</name>
</gene>
<dbReference type="Proteomes" id="UP000267821">
    <property type="component" value="Unassembled WGS sequence"/>
</dbReference>
<organism evidence="3 4">
    <name type="scientific">Terfezia boudieri ATCC MYA-4762</name>
    <dbReference type="NCBI Taxonomy" id="1051890"/>
    <lineage>
        <taxon>Eukaryota</taxon>
        <taxon>Fungi</taxon>
        <taxon>Dikarya</taxon>
        <taxon>Ascomycota</taxon>
        <taxon>Pezizomycotina</taxon>
        <taxon>Pezizomycetes</taxon>
        <taxon>Pezizales</taxon>
        <taxon>Pezizaceae</taxon>
        <taxon>Terfezia</taxon>
    </lineage>
</organism>
<keyword evidence="4" id="KW-1185">Reference proteome</keyword>
<dbReference type="AlphaFoldDB" id="A0A3N4LCQ9"/>
<dbReference type="InterPro" id="IPR000210">
    <property type="entry name" value="BTB/POZ_dom"/>
</dbReference>
<dbReference type="Gene3D" id="3.30.710.10">
    <property type="entry name" value="Potassium Channel Kv1.1, Chain A"/>
    <property type="match status" value="1"/>
</dbReference>
<feature type="compositionally biased region" description="Pro residues" evidence="1">
    <location>
        <begin position="28"/>
        <end position="39"/>
    </location>
</feature>
<evidence type="ECO:0000313" key="4">
    <source>
        <dbReference type="Proteomes" id="UP000267821"/>
    </source>
</evidence>
<feature type="compositionally biased region" description="Low complexity" evidence="1">
    <location>
        <begin position="56"/>
        <end position="67"/>
    </location>
</feature>
<dbReference type="PROSITE" id="PS50097">
    <property type="entry name" value="BTB"/>
    <property type="match status" value="1"/>
</dbReference>
<sequence>MSSTTVATSTGLERDDLRLTFSALEGPPQTPETTPPTPATAPVAEEVGTKGTCRMSASAAQSSHEAQPNVDSETPKPPKGPQITVVLRTGFKYYADEEVLCKLPFFALALREGYRETVTKVINMPDDDPELVQCLLQFLLAGEYRLPGSVEAYTTKGCKKEARMRLKLFHTSVLVLADKYMCVGLSRLAALNLRKIVLSPMSFVNYMVSVYEMTAPGSPLRIGYYVDYGYKDELLIVHPQWTISSHTRASITRLLESQSTEDRFIDALDRCPQLAIDLLSLISKGKQPVERTILQCPGAAKVILLHHCQQFYDKRPWTSTGEIVKIPWGWWKGAS</sequence>
<dbReference type="OrthoDB" id="45365at2759"/>